<evidence type="ECO:0000256" key="2">
    <source>
        <dbReference type="ARBA" id="ARBA00023157"/>
    </source>
</evidence>
<proteinExistence type="inferred from homology"/>
<dbReference type="SMART" id="SM00645">
    <property type="entry name" value="Pept_C1"/>
    <property type="match status" value="1"/>
</dbReference>
<reference evidence="6" key="1">
    <citation type="submission" date="2017-08" db="EMBL/GenBank/DDBJ databases">
        <authorList>
            <person name="Polle J.E."/>
            <person name="Barry K."/>
            <person name="Cushman J."/>
            <person name="Schmutz J."/>
            <person name="Tran D."/>
            <person name="Hathwaick L.T."/>
            <person name="Yim W.C."/>
            <person name="Jenkins J."/>
            <person name="Mckie-Krisberg Z.M."/>
            <person name="Prochnik S."/>
            <person name="Lindquist E."/>
            <person name="Dockter R.B."/>
            <person name="Adam C."/>
            <person name="Molina H."/>
            <person name="Bunkerborg J."/>
            <person name="Jin E."/>
            <person name="Buchheim M."/>
            <person name="Magnuson J."/>
        </authorList>
    </citation>
    <scope>NUCLEOTIDE SEQUENCE</scope>
    <source>
        <strain evidence="6">CCAP 19/18</strain>
    </source>
</reference>
<dbReference type="PANTHER" id="PTHR12411">
    <property type="entry name" value="CYSTEINE PROTEASE FAMILY C1-RELATED"/>
    <property type="match status" value="1"/>
</dbReference>
<evidence type="ECO:0000313" key="6">
    <source>
        <dbReference type="EMBL" id="KAF5843389.1"/>
    </source>
</evidence>
<dbReference type="Proteomes" id="UP000815325">
    <property type="component" value="Unassembled WGS sequence"/>
</dbReference>
<dbReference type="SMART" id="SM00848">
    <property type="entry name" value="Inhibitor_I29"/>
    <property type="match status" value="1"/>
</dbReference>
<dbReference type="EMBL" id="MU069443">
    <property type="protein sequence ID" value="KAF5843389.1"/>
    <property type="molecule type" value="Genomic_DNA"/>
</dbReference>
<dbReference type="InterPro" id="IPR000668">
    <property type="entry name" value="Peptidase_C1A_C"/>
</dbReference>
<evidence type="ECO:0000256" key="1">
    <source>
        <dbReference type="ARBA" id="ARBA00008455"/>
    </source>
</evidence>
<organism evidence="6 7">
    <name type="scientific">Dunaliella salina</name>
    <name type="common">Green alga</name>
    <name type="synonym">Protococcus salinus</name>
    <dbReference type="NCBI Taxonomy" id="3046"/>
    <lineage>
        <taxon>Eukaryota</taxon>
        <taxon>Viridiplantae</taxon>
        <taxon>Chlorophyta</taxon>
        <taxon>core chlorophytes</taxon>
        <taxon>Chlorophyceae</taxon>
        <taxon>CS clade</taxon>
        <taxon>Chlamydomonadales</taxon>
        <taxon>Dunaliellaceae</taxon>
        <taxon>Dunaliella</taxon>
    </lineage>
</organism>
<dbReference type="PRINTS" id="PR00705">
    <property type="entry name" value="PAPAIN"/>
</dbReference>
<dbReference type="Gene3D" id="3.90.70.10">
    <property type="entry name" value="Cysteine proteinases"/>
    <property type="match status" value="1"/>
</dbReference>
<dbReference type="Pfam" id="PF08246">
    <property type="entry name" value="Inhibitor_I29"/>
    <property type="match status" value="1"/>
</dbReference>
<feature type="domain" description="Peptidase C1A papain C-terminal" evidence="4">
    <location>
        <begin position="130"/>
        <end position="347"/>
    </location>
</feature>
<dbReference type="InterPro" id="IPR039417">
    <property type="entry name" value="Peptidase_C1A_papain-like"/>
</dbReference>
<dbReference type="InterPro" id="IPR013201">
    <property type="entry name" value="Prot_inhib_I29"/>
</dbReference>
<protein>
    <submittedName>
        <fullName evidence="6">Xylem cysteine proteinase 2-like protein</fullName>
    </submittedName>
</protein>
<comment type="caution">
    <text evidence="6">The sequence shown here is derived from an EMBL/GenBank/DDBJ whole genome shotgun (WGS) entry which is preliminary data.</text>
</comment>
<gene>
    <name evidence="6" type="ORF">DUNSADRAFT_16888</name>
</gene>
<evidence type="ECO:0000313" key="7">
    <source>
        <dbReference type="Proteomes" id="UP000815325"/>
    </source>
</evidence>
<feature type="chain" id="PRO_5046893162" evidence="3">
    <location>
        <begin position="18"/>
        <end position="371"/>
    </location>
</feature>
<dbReference type="SUPFAM" id="SSF54001">
    <property type="entry name" value="Cysteine proteinases"/>
    <property type="match status" value="1"/>
</dbReference>
<keyword evidence="2" id="KW-1015">Disulfide bond</keyword>
<dbReference type="InterPro" id="IPR038765">
    <property type="entry name" value="Papain-like_cys_pep_sf"/>
</dbReference>
<evidence type="ECO:0000259" key="4">
    <source>
        <dbReference type="SMART" id="SM00645"/>
    </source>
</evidence>
<dbReference type="InterPro" id="IPR025661">
    <property type="entry name" value="Pept_asp_AS"/>
</dbReference>
<feature type="domain" description="Cathepsin propeptide inhibitor" evidence="5">
    <location>
        <begin position="39"/>
        <end position="95"/>
    </location>
</feature>
<sequence>MWVRLLCVLACALSASATEQLKQHEALLQLASSSPDEGWEAWKSLHKKSYDTQEQHLNRKGVFHQNVDFIKGHMKEHPNIQMALNEFADETWEEFSKKRLGFNGDVAQELRKQKLASNAPQPFSHADAVAPESRDWRDLNAVTGVKNQGQCGSCWSFATTGAIEGINAIKTGNLVSLSEQQLVDCDTKTDMGCGGGLMDFAYQYVKENGGLDTEEDYAYWSGFGLTLWACNRRKEADRTVVTISSYEDVPQGEENLMKAVAMQPVSVGICASATLQFYAGGILDKCCEGLNHGVLAVGYGTEADGTPYWIVKNSWGQAWGDQGYFKLKRNTGGGGLCGIATTASYPVKNEPNHAVPEVRGCRRSTMVADGM</sequence>
<keyword evidence="7" id="KW-1185">Reference proteome</keyword>
<dbReference type="InterPro" id="IPR025660">
    <property type="entry name" value="Pept_his_AS"/>
</dbReference>
<evidence type="ECO:0000256" key="3">
    <source>
        <dbReference type="SAM" id="SignalP"/>
    </source>
</evidence>
<dbReference type="PROSITE" id="PS00640">
    <property type="entry name" value="THIOL_PROTEASE_ASN"/>
    <property type="match status" value="1"/>
</dbReference>
<name>A0ABQ7H958_DUNSA</name>
<dbReference type="Pfam" id="PF00112">
    <property type="entry name" value="Peptidase_C1"/>
    <property type="match status" value="1"/>
</dbReference>
<keyword evidence="3" id="KW-0732">Signal</keyword>
<evidence type="ECO:0000259" key="5">
    <source>
        <dbReference type="SMART" id="SM00848"/>
    </source>
</evidence>
<feature type="signal peptide" evidence="3">
    <location>
        <begin position="1"/>
        <end position="17"/>
    </location>
</feature>
<dbReference type="InterPro" id="IPR013128">
    <property type="entry name" value="Peptidase_C1A"/>
</dbReference>
<dbReference type="CDD" id="cd02248">
    <property type="entry name" value="Peptidase_C1A"/>
    <property type="match status" value="1"/>
</dbReference>
<dbReference type="InterPro" id="IPR000169">
    <property type="entry name" value="Pept_cys_AS"/>
</dbReference>
<accession>A0ABQ7H958</accession>
<comment type="similarity">
    <text evidence="1">Belongs to the peptidase C1 family.</text>
</comment>
<dbReference type="PROSITE" id="PS00639">
    <property type="entry name" value="THIOL_PROTEASE_HIS"/>
    <property type="match status" value="1"/>
</dbReference>
<dbReference type="PROSITE" id="PS00139">
    <property type="entry name" value="THIOL_PROTEASE_CYS"/>
    <property type="match status" value="1"/>
</dbReference>